<evidence type="ECO:0000256" key="5">
    <source>
        <dbReference type="ARBA" id="ARBA00022807"/>
    </source>
</evidence>
<dbReference type="InterPro" id="IPR038765">
    <property type="entry name" value="Papain-like_cys_pep_sf"/>
</dbReference>
<comment type="similarity">
    <text evidence="1">Belongs to the peptidase C1 family.</text>
</comment>
<dbReference type="FunFam" id="3.90.70.10:FF:000031">
    <property type="entry name" value="Cathepsin B"/>
    <property type="match status" value="1"/>
</dbReference>
<protein>
    <recommendedName>
        <fullName evidence="9">Peptidase C1A papain C-terminal domain-containing protein</fullName>
    </recommendedName>
</protein>
<gene>
    <name evidence="10" type="ORF">g.21183</name>
</gene>
<keyword evidence="4" id="KW-0378">Hydrolase</keyword>
<keyword evidence="7" id="KW-1015">Disulfide bond</keyword>
<dbReference type="PRINTS" id="PR00705">
    <property type="entry name" value="PAPAIN"/>
</dbReference>
<feature type="signal peptide" evidence="8">
    <location>
        <begin position="1"/>
        <end position="17"/>
    </location>
</feature>
<proteinExistence type="inferred from homology"/>
<dbReference type="PROSITE" id="PS00139">
    <property type="entry name" value="THIOL_PROTEASE_CYS"/>
    <property type="match status" value="1"/>
</dbReference>
<keyword evidence="2" id="KW-0645">Protease</keyword>
<evidence type="ECO:0000256" key="1">
    <source>
        <dbReference type="ARBA" id="ARBA00008455"/>
    </source>
</evidence>
<dbReference type="InterPro" id="IPR000668">
    <property type="entry name" value="Peptidase_C1A_C"/>
</dbReference>
<evidence type="ECO:0000256" key="2">
    <source>
        <dbReference type="ARBA" id="ARBA00022670"/>
    </source>
</evidence>
<dbReference type="GO" id="GO:0004197">
    <property type="term" value="F:cysteine-type endopeptidase activity"/>
    <property type="evidence" value="ECO:0007669"/>
    <property type="project" value="InterPro"/>
</dbReference>
<dbReference type="InterPro" id="IPR013128">
    <property type="entry name" value="Peptidase_C1A"/>
</dbReference>
<evidence type="ECO:0000256" key="8">
    <source>
        <dbReference type="SAM" id="SignalP"/>
    </source>
</evidence>
<dbReference type="PROSITE" id="PS00639">
    <property type="entry name" value="THIOL_PROTEASE_HIS"/>
    <property type="match status" value="1"/>
</dbReference>
<dbReference type="InterPro" id="IPR025660">
    <property type="entry name" value="Pept_his_AS"/>
</dbReference>
<feature type="chain" id="PRO_5018678741" description="Peptidase C1A papain C-terminal domain-containing protein" evidence="8">
    <location>
        <begin position="18"/>
        <end position="338"/>
    </location>
</feature>
<evidence type="ECO:0000313" key="10">
    <source>
        <dbReference type="EMBL" id="JAS62818.1"/>
    </source>
</evidence>
<dbReference type="Gene3D" id="3.90.70.10">
    <property type="entry name" value="Cysteine proteinases"/>
    <property type="match status" value="1"/>
</dbReference>
<sequence>MRSILLVLFCILVRVLAEKLSAESQEVIDAVNSARTTWQAGRNFHGSYKKNQVRRLLGLRRREGERVLPIQRYGKSLKDIPDEFDARKEWSDCATSIGHIWDQSDCGSCWAVSAASVLTDRMCIASKANFTAQLSARELMTCCSHCGDGCNGGYDDQAWKYFHHHGIVTGGDYGSHEGCQPYPLKPCEHHVNGSRISCPDMGNPHTPGCFHYCNNRRYKKPFGKDHHKTKMSYQVESIVESIQQEILNNGPVQAGFTVYEDFLSYKTGVYQHVTGDMEGGHAVKIIGWGVENGTSYWLVSNSWNTDWGDNGFFKIRRGVDECGFESEISAGIPDLSNI</sequence>
<reference evidence="10" key="1">
    <citation type="submission" date="2015-11" db="EMBL/GenBank/DDBJ databases">
        <title>De novo transcriptome assembly of four potential Pierce s Disease insect vectors from Arizona vineyards.</title>
        <authorList>
            <person name="Tassone E.E."/>
        </authorList>
    </citation>
    <scope>NUCLEOTIDE SEQUENCE</scope>
</reference>
<organism evidence="10">
    <name type="scientific">Cuerna arida</name>
    <dbReference type="NCBI Taxonomy" id="1464854"/>
    <lineage>
        <taxon>Eukaryota</taxon>
        <taxon>Metazoa</taxon>
        <taxon>Ecdysozoa</taxon>
        <taxon>Arthropoda</taxon>
        <taxon>Hexapoda</taxon>
        <taxon>Insecta</taxon>
        <taxon>Pterygota</taxon>
        <taxon>Neoptera</taxon>
        <taxon>Paraneoptera</taxon>
        <taxon>Hemiptera</taxon>
        <taxon>Auchenorrhyncha</taxon>
        <taxon>Membracoidea</taxon>
        <taxon>Cicadellidae</taxon>
        <taxon>Cicadellinae</taxon>
        <taxon>Proconiini</taxon>
        <taxon>Cuerna</taxon>
    </lineage>
</organism>
<dbReference type="AlphaFoldDB" id="A0A1B6GK70"/>
<name>A0A1B6GK70_9HEMI</name>
<evidence type="ECO:0000256" key="3">
    <source>
        <dbReference type="ARBA" id="ARBA00022729"/>
    </source>
</evidence>
<evidence type="ECO:0000259" key="9">
    <source>
        <dbReference type="SMART" id="SM00645"/>
    </source>
</evidence>
<dbReference type="GO" id="GO:0006508">
    <property type="term" value="P:proteolysis"/>
    <property type="evidence" value="ECO:0007669"/>
    <property type="project" value="UniProtKB-KW"/>
</dbReference>
<dbReference type="PANTHER" id="PTHR12411">
    <property type="entry name" value="CYSTEINE PROTEASE FAMILY C1-RELATED"/>
    <property type="match status" value="1"/>
</dbReference>
<dbReference type="CDD" id="cd02620">
    <property type="entry name" value="Peptidase_C1A_CathepsinB"/>
    <property type="match status" value="1"/>
</dbReference>
<feature type="domain" description="Peptidase C1A papain C-terminal" evidence="9">
    <location>
        <begin position="80"/>
        <end position="332"/>
    </location>
</feature>
<dbReference type="EMBL" id="GECZ01006951">
    <property type="protein sequence ID" value="JAS62818.1"/>
    <property type="molecule type" value="Transcribed_RNA"/>
</dbReference>
<evidence type="ECO:0000256" key="4">
    <source>
        <dbReference type="ARBA" id="ARBA00022801"/>
    </source>
</evidence>
<keyword evidence="6" id="KW-0865">Zymogen</keyword>
<keyword evidence="3 8" id="KW-0732">Signal</keyword>
<dbReference type="SUPFAM" id="SSF54001">
    <property type="entry name" value="Cysteine proteinases"/>
    <property type="match status" value="1"/>
</dbReference>
<accession>A0A1B6GK70</accession>
<dbReference type="Pfam" id="PF00112">
    <property type="entry name" value="Peptidase_C1"/>
    <property type="match status" value="1"/>
</dbReference>
<evidence type="ECO:0000256" key="6">
    <source>
        <dbReference type="ARBA" id="ARBA00023145"/>
    </source>
</evidence>
<evidence type="ECO:0000256" key="7">
    <source>
        <dbReference type="ARBA" id="ARBA00023157"/>
    </source>
</evidence>
<dbReference type="InterPro" id="IPR000169">
    <property type="entry name" value="Pept_cys_AS"/>
</dbReference>
<dbReference type="InterPro" id="IPR012599">
    <property type="entry name" value="Propeptide_C1A"/>
</dbReference>
<keyword evidence="5" id="KW-0788">Thiol protease</keyword>
<dbReference type="SMART" id="SM00645">
    <property type="entry name" value="Pept_C1"/>
    <property type="match status" value="1"/>
</dbReference>
<dbReference type="Pfam" id="PF08127">
    <property type="entry name" value="Propeptide_C1"/>
    <property type="match status" value="1"/>
</dbReference>